<evidence type="ECO:0000256" key="1">
    <source>
        <dbReference type="SAM" id="MobiDB-lite"/>
    </source>
</evidence>
<feature type="region of interest" description="Disordered" evidence="1">
    <location>
        <begin position="72"/>
        <end position="112"/>
    </location>
</feature>
<sequence length="194" mass="21836">VIRKGTELLQLKYYQLQRFVKMGSWLNFNFKPIVIDMPLFKYNIYRGSVTKECCAGVIGDNISKRTANIHRDDNANQNEGSPTPQSPPSVENCSAENSSDEDRTSDANIELTSPPILDTRKLELYQVKAADKNADITPSPRKVDKWERMLDQGLLALKLSIERDPDLTPPPDACIENWEGTCVETKKVNGYGTD</sequence>
<evidence type="ECO:0000313" key="2">
    <source>
        <dbReference type="EMBL" id="JAI43875.1"/>
    </source>
</evidence>
<name>A0A0K8VZ73_BACLA</name>
<feature type="compositionally biased region" description="Polar residues" evidence="1">
    <location>
        <begin position="75"/>
        <end position="97"/>
    </location>
</feature>
<accession>A0A0K8VZ73</accession>
<reference evidence="2" key="1">
    <citation type="submission" date="2015-06" db="EMBL/GenBank/DDBJ databases">
        <authorList>
            <person name="Hoefler B.C."/>
            <person name="Straight P.D."/>
        </authorList>
    </citation>
    <scope>NUCLEOTIDE SEQUENCE</scope>
</reference>
<organism evidence="2">
    <name type="scientific">Bactrocera latifrons</name>
    <name type="common">Malaysian fruit fly</name>
    <name type="synonym">Chaetodacus latifrons</name>
    <dbReference type="NCBI Taxonomy" id="174628"/>
    <lineage>
        <taxon>Eukaryota</taxon>
        <taxon>Metazoa</taxon>
        <taxon>Ecdysozoa</taxon>
        <taxon>Arthropoda</taxon>
        <taxon>Hexapoda</taxon>
        <taxon>Insecta</taxon>
        <taxon>Pterygota</taxon>
        <taxon>Neoptera</taxon>
        <taxon>Endopterygota</taxon>
        <taxon>Diptera</taxon>
        <taxon>Brachycera</taxon>
        <taxon>Muscomorpha</taxon>
        <taxon>Tephritoidea</taxon>
        <taxon>Tephritidae</taxon>
        <taxon>Bactrocera</taxon>
        <taxon>Bactrocera</taxon>
    </lineage>
</organism>
<protein>
    <submittedName>
        <fullName evidence="2">Uncharacterized protein</fullName>
    </submittedName>
</protein>
<dbReference type="AlphaFoldDB" id="A0A0K8VZ73"/>
<gene>
    <name evidence="2" type="ORF">c0_g1_i1</name>
</gene>
<dbReference type="EMBL" id="GDHF01008439">
    <property type="protein sequence ID" value="JAI43875.1"/>
    <property type="molecule type" value="Transcribed_RNA"/>
</dbReference>
<feature type="non-terminal residue" evidence="2">
    <location>
        <position position="1"/>
    </location>
</feature>
<proteinExistence type="predicted"/>